<feature type="non-terminal residue" evidence="1">
    <location>
        <position position="44"/>
    </location>
</feature>
<keyword evidence="2" id="KW-1185">Reference proteome</keyword>
<accession>A0A9N9JNA9</accession>
<proteinExistence type="predicted"/>
<name>A0A9N9JNA9_9GLOM</name>
<sequence>MAEDDFENNAIEEADYKDDAILGLIVLELKSHILVALKALQIAE</sequence>
<gene>
    <name evidence="1" type="ORF">CPELLU_LOCUS16728</name>
</gene>
<evidence type="ECO:0000313" key="2">
    <source>
        <dbReference type="Proteomes" id="UP000789759"/>
    </source>
</evidence>
<organism evidence="1 2">
    <name type="scientific">Cetraspora pellucida</name>
    <dbReference type="NCBI Taxonomy" id="1433469"/>
    <lineage>
        <taxon>Eukaryota</taxon>
        <taxon>Fungi</taxon>
        <taxon>Fungi incertae sedis</taxon>
        <taxon>Mucoromycota</taxon>
        <taxon>Glomeromycotina</taxon>
        <taxon>Glomeromycetes</taxon>
        <taxon>Diversisporales</taxon>
        <taxon>Gigasporaceae</taxon>
        <taxon>Cetraspora</taxon>
    </lineage>
</organism>
<protein>
    <submittedName>
        <fullName evidence="1">16040_t:CDS:1</fullName>
    </submittedName>
</protein>
<dbReference type="EMBL" id="CAJVQA010025623">
    <property type="protein sequence ID" value="CAG8786644.1"/>
    <property type="molecule type" value="Genomic_DNA"/>
</dbReference>
<dbReference type="Proteomes" id="UP000789759">
    <property type="component" value="Unassembled WGS sequence"/>
</dbReference>
<reference evidence="1" key="1">
    <citation type="submission" date="2021-06" db="EMBL/GenBank/DDBJ databases">
        <authorList>
            <person name="Kallberg Y."/>
            <person name="Tangrot J."/>
            <person name="Rosling A."/>
        </authorList>
    </citation>
    <scope>NUCLEOTIDE SEQUENCE</scope>
    <source>
        <strain evidence="1">FL966</strain>
    </source>
</reference>
<dbReference type="AlphaFoldDB" id="A0A9N9JNA9"/>
<comment type="caution">
    <text evidence="1">The sequence shown here is derived from an EMBL/GenBank/DDBJ whole genome shotgun (WGS) entry which is preliminary data.</text>
</comment>
<evidence type="ECO:0000313" key="1">
    <source>
        <dbReference type="EMBL" id="CAG8786644.1"/>
    </source>
</evidence>